<evidence type="ECO:0000313" key="2">
    <source>
        <dbReference type="EMBL" id="TNJ37004.1"/>
    </source>
</evidence>
<gene>
    <name evidence="2" type="ORF">FGF68_05370</name>
</gene>
<keyword evidence="3" id="KW-1185">Reference proteome</keyword>
<dbReference type="AlphaFoldDB" id="A0A5C4S0S1"/>
<organism evidence="2 3">
    <name type="scientific">Prosthecochloris vibrioformis</name>
    <name type="common">Chlorobium vibrioforme</name>
    <dbReference type="NCBI Taxonomy" id="1098"/>
    <lineage>
        <taxon>Bacteria</taxon>
        <taxon>Pseudomonadati</taxon>
        <taxon>Chlorobiota</taxon>
        <taxon>Chlorobiia</taxon>
        <taxon>Chlorobiales</taxon>
        <taxon>Chlorobiaceae</taxon>
        <taxon>Prosthecochloris</taxon>
    </lineage>
</organism>
<comment type="caution">
    <text evidence="2">The sequence shown here is derived from an EMBL/GenBank/DDBJ whole genome shotgun (WGS) entry which is preliminary data.</text>
</comment>
<evidence type="ECO:0000313" key="3">
    <source>
        <dbReference type="Proteomes" id="UP000309544"/>
    </source>
</evidence>
<sequence length="288" mass="33172">MKKLLISILAYNRLEMLKKSIQEIRSQIHEPHRILVVNNGSKDGTQEWLATQKDLIVINQENTGSEGGFFTCLDTGYKLGYDWIMTLDDDIVLEERCIESILSSVHYNDDTTGFISCRVVNSQGETYMTAGPYQHHWKYYDTITRHNSVEVKGGTWAGLLISRNAIKKIGFPISEFFLWDGDLEYTERISREMPCHVLLNASIKHYQGDSSGEGFKIKFLYLSRNRFARILMLDTSVLKKSLMIVKSTYWLFSNIISGKFPVISILWALKGIFLFKPKIKYIDDVEQA</sequence>
<dbReference type="GO" id="GO:0016740">
    <property type="term" value="F:transferase activity"/>
    <property type="evidence" value="ECO:0007669"/>
    <property type="project" value="UniProtKB-KW"/>
</dbReference>
<dbReference type="RefSeq" id="WP_139626470.1">
    <property type="nucleotide sequence ID" value="NZ_VDCI01000003.1"/>
</dbReference>
<dbReference type="InterPro" id="IPR029044">
    <property type="entry name" value="Nucleotide-diphossugar_trans"/>
</dbReference>
<proteinExistence type="predicted"/>
<dbReference type="InterPro" id="IPR001173">
    <property type="entry name" value="Glyco_trans_2-like"/>
</dbReference>
<dbReference type="InterPro" id="IPR050834">
    <property type="entry name" value="Glycosyltransf_2"/>
</dbReference>
<name>A0A5C4S0S1_PROVB</name>
<dbReference type="PANTHER" id="PTHR43685">
    <property type="entry name" value="GLYCOSYLTRANSFERASE"/>
    <property type="match status" value="1"/>
</dbReference>
<keyword evidence="2" id="KW-0808">Transferase</keyword>
<dbReference type="Pfam" id="PF00535">
    <property type="entry name" value="Glycos_transf_2"/>
    <property type="match status" value="1"/>
</dbReference>
<accession>A0A5C4S0S1</accession>
<feature type="domain" description="Glycosyltransferase 2-like" evidence="1">
    <location>
        <begin position="8"/>
        <end position="169"/>
    </location>
</feature>
<dbReference type="Proteomes" id="UP000309544">
    <property type="component" value="Unassembled WGS sequence"/>
</dbReference>
<dbReference type="PANTHER" id="PTHR43685:SF2">
    <property type="entry name" value="GLYCOSYLTRANSFERASE 2-LIKE DOMAIN-CONTAINING PROTEIN"/>
    <property type="match status" value="1"/>
</dbReference>
<protein>
    <submittedName>
        <fullName evidence="2">Glycosyltransferase</fullName>
    </submittedName>
</protein>
<dbReference type="EMBL" id="VDCI01000003">
    <property type="protein sequence ID" value="TNJ37004.1"/>
    <property type="molecule type" value="Genomic_DNA"/>
</dbReference>
<evidence type="ECO:0000259" key="1">
    <source>
        <dbReference type="Pfam" id="PF00535"/>
    </source>
</evidence>
<reference evidence="2 3" key="1">
    <citation type="submission" date="2019-05" db="EMBL/GenBank/DDBJ databases">
        <title>Draft Whole-Genome sequence of the green sulfur bacterium Prosthecochloris vibrioformis DSM 260.</title>
        <authorList>
            <person name="Meyer T.E."/>
            <person name="Kyndt J.A."/>
        </authorList>
    </citation>
    <scope>NUCLEOTIDE SEQUENCE [LARGE SCALE GENOMIC DNA]</scope>
    <source>
        <strain evidence="2 3">DSM 260</strain>
    </source>
</reference>
<dbReference type="SUPFAM" id="SSF53448">
    <property type="entry name" value="Nucleotide-diphospho-sugar transferases"/>
    <property type="match status" value="1"/>
</dbReference>
<dbReference type="Gene3D" id="3.90.550.10">
    <property type="entry name" value="Spore Coat Polysaccharide Biosynthesis Protein SpsA, Chain A"/>
    <property type="match status" value="1"/>
</dbReference>